<evidence type="ECO:0000256" key="9">
    <source>
        <dbReference type="ARBA" id="ARBA00023319"/>
    </source>
</evidence>
<keyword evidence="2" id="KW-0812">Transmembrane</keyword>
<evidence type="ECO:0000256" key="1">
    <source>
        <dbReference type="ARBA" id="ARBA00004167"/>
    </source>
</evidence>
<dbReference type="PROSITE" id="PS50835">
    <property type="entry name" value="IG_LIKE"/>
    <property type="match status" value="5"/>
</dbReference>
<dbReference type="AlphaFoldDB" id="A0ABD1DJ54"/>
<dbReference type="SMART" id="SM00408">
    <property type="entry name" value="IGc2"/>
    <property type="match status" value="5"/>
</dbReference>
<dbReference type="GO" id="GO:0016020">
    <property type="term" value="C:membrane"/>
    <property type="evidence" value="ECO:0007669"/>
    <property type="project" value="UniProtKB-SubCell"/>
</dbReference>
<dbReference type="PANTHER" id="PTHR10075:SF101">
    <property type="entry name" value="ZWEI IG DOMAIN PROTEIN ZIG-3"/>
    <property type="match status" value="1"/>
</dbReference>
<accession>A0ABD1DJ54</accession>
<name>A0ABD1DJ54_CULPP</name>
<keyword evidence="3" id="KW-0732">Signal</keyword>
<dbReference type="GO" id="GO:0048812">
    <property type="term" value="P:neuron projection morphogenesis"/>
    <property type="evidence" value="ECO:0007669"/>
    <property type="project" value="UniProtKB-ARBA"/>
</dbReference>
<reference evidence="11 12" key="1">
    <citation type="submission" date="2024-05" db="EMBL/GenBank/DDBJ databases">
        <title>Culex pipiens pipiens assembly and annotation.</title>
        <authorList>
            <person name="Alout H."/>
            <person name="Durand T."/>
        </authorList>
    </citation>
    <scope>NUCLEOTIDE SEQUENCE [LARGE SCALE GENOMIC DNA]</scope>
    <source>
        <strain evidence="11">HA-2024</strain>
        <tissue evidence="11">Whole body</tissue>
    </source>
</reference>
<dbReference type="InterPro" id="IPR013783">
    <property type="entry name" value="Ig-like_fold"/>
</dbReference>
<dbReference type="FunFam" id="2.60.40.10:FF:000302">
    <property type="entry name" value="Down syndrome cell adhesion molecule, isoform D"/>
    <property type="match status" value="1"/>
</dbReference>
<evidence type="ECO:0000256" key="5">
    <source>
        <dbReference type="ARBA" id="ARBA00022889"/>
    </source>
</evidence>
<comment type="caution">
    <text evidence="11">The sequence shown here is derived from an EMBL/GenBank/DDBJ whole genome shotgun (WGS) entry which is preliminary data.</text>
</comment>
<gene>
    <name evidence="11" type="ORF">pipiens_008091</name>
</gene>
<proteinExistence type="predicted"/>
<dbReference type="GO" id="GO:0007155">
    <property type="term" value="P:cell adhesion"/>
    <property type="evidence" value="ECO:0007669"/>
    <property type="project" value="UniProtKB-KW"/>
</dbReference>
<evidence type="ECO:0000256" key="8">
    <source>
        <dbReference type="ARBA" id="ARBA00023157"/>
    </source>
</evidence>
<keyword evidence="8" id="KW-1015">Disulfide bond</keyword>
<dbReference type="FunFam" id="2.60.40.10:FF:000324">
    <property type="entry name" value="Down syndrome cell adhesion molecule, isoform D"/>
    <property type="match status" value="1"/>
</dbReference>
<dbReference type="Gene3D" id="2.60.40.10">
    <property type="entry name" value="Immunoglobulins"/>
    <property type="match status" value="7"/>
</dbReference>
<evidence type="ECO:0000256" key="6">
    <source>
        <dbReference type="ARBA" id="ARBA00022989"/>
    </source>
</evidence>
<sequence>MGSIFRRPSNSSFALFCQAQAFPVPITRWYKYIEGTTRKQAVVLNDRVKQVSGTLIIKDAVVDDSGKYLCVVNNSVGGESVETVLTVTAPLAAKIEPRTQTVDFGRPAVFTCKFSGNPIKTVSWTKDGKSLGHSDAVLRIESVKKEDKGMYQCFIRNDQESAQASAELKLGGRFLPQILPFDFGSDTIFAKDMVTSSCTVNKGDFPIDIYWKFNERRIASEGGITISRTNQRMSVLTIESVLLPMIFPFDFGEDPVDTLDTVSINCVVSKGDLPIKIVWLMDGERISSNDGITISKMGPKMSTLYIESILILPFEFGEEPLDESDMATVQCAITKGDLPVTFNWLFKGAELPPDESIVMSKNGQRISVLTIETIRAFHAGFYTCVAINRAGQSNHSSELKVIAPPVINPFHFESEVDSEESVQVTCHVSKGDLPLEIIWKFNNRPLRISSNVEITSIGKRSSSLNIPSVSANHSGVYTCFAKNIAGVRNQSAELFVNVPPKIFPFSFGDEPMNYGDSVSIQCNVPSGDLPIGIRWYFNGATINDPSVVVTNVGKRSKVLTIDSVTGWHAGNYSCEASNKPEVVHFTAELFVNGKV</sequence>
<feature type="domain" description="Ig-like" evidence="10">
    <location>
        <begin position="500"/>
        <end position="590"/>
    </location>
</feature>
<comment type="subcellular location">
    <subcellularLocation>
        <location evidence="1">Membrane</location>
        <topology evidence="1">Single-pass membrane protein</topology>
    </subcellularLocation>
</comment>
<keyword evidence="6" id="KW-1133">Transmembrane helix</keyword>
<evidence type="ECO:0000313" key="11">
    <source>
        <dbReference type="EMBL" id="KAL1399587.1"/>
    </source>
</evidence>
<dbReference type="Pfam" id="PF07679">
    <property type="entry name" value="I-set"/>
    <property type="match status" value="3"/>
</dbReference>
<dbReference type="InterPro" id="IPR013098">
    <property type="entry name" value="Ig_I-set"/>
</dbReference>
<feature type="domain" description="Ig-like" evidence="10">
    <location>
        <begin position="1"/>
        <end position="86"/>
    </location>
</feature>
<keyword evidence="7" id="KW-0472">Membrane</keyword>
<keyword evidence="5" id="KW-0130">Cell adhesion</keyword>
<dbReference type="Proteomes" id="UP001562425">
    <property type="component" value="Unassembled WGS sequence"/>
</dbReference>
<dbReference type="InterPro" id="IPR003598">
    <property type="entry name" value="Ig_sub2"/>
</dbReference>
<dbReference type="InterPro" id="IPR007110">
    <property type="entry name" value="Ig-like_dom"/>
</dbReference>
<dbReference type="InterPro" id="IPR003599">
    <property type="entry name" value="Ig_sub"/>
</dbReference>
<feature type="domain" description="Ig-like" evidence="10">
    <location>
        <begin position="299"/>
        <end position="400"/>
    </location>
</feature>
<feature type="domain" description="Ig-like" evidence="10">
    <location>
        <begin position="90"/>
        <end position="169"/>
    </location>
</feature>
<dbReference type="InterPro" id="IPR036179">
    <property type="entry name" value="Ig-like_dom_sf"/>
</dbReference>
<evidence type="ECO:0000313" key="12">
    <source>
        <dbReference type="Proteomes" id="UP001562425"/>
    </source>
</evidence>
<dbReference type="SMART" id="SM00409">
    <property type="entry name" value="IG"/>
    <property type="match status" value="5"/>
</dbReference>
<dbReference type="PANTHER" id="PTHR10075">
    <property type="entry name" value="BASIGIN RELATED"/>
    <property type="match status" value="1"/>
</dbReference>
<organism evidence="11 12">
    <name type="scientific">Culex pipiens pipiens</name>
    <name type="common">Northern house mosquito</name>
    <dbReference type="NCBI Taxonomy" id="38569"/>
    <lineage>
        <taxon>Eukaryota</taxon>
        <taxon>Metazoa</taxon>
        <taxon>Ecdysozoa</taxon>
        <taxon>Arthropoda</taxon>
        <taxon>Hexapoda</taxon>
        <taxon>Insecta</taxon>
        <taxon>Pterygota</taxon>
        <taxon>Neoptera</taxon>
        <taxon>Endopterygota</taxon>
        <taxon>Diptera</taxon>
        <taxon>Nematocera</taxon>
        <taxon>Culicoidea</taxon>
        <taxon>Culicidae</taxon>
        <taxon>Culicinae</taxon>
        <taxon>Culicini</taxon>
        <taxon>Culex</taxon>
        <taxon>Culex</taxon>
    </lineage>
</organism>
<evidence type="ECO:0000256" key="3">
    <source>
        <dbReference type="ARBA" id="ARBA00022729"/>
    </source>
</evidence>
<dbReference type="Pfam" id="PF13927">
    <property type="entry name" value="Ig_3"/>
    <property type="match status" value="2"/>
</dbReference>
<evidence type="ECO:0000256" key="4">
    <source>
        <dbReference type="ARBA" id="ARBA00022737"/>
    </source>
</evidence>
<evidence type="ECO:0000259" key="10">
    <source>
        <dbReference type="PROSITE" id="PS50835"/>
    </source>
</evidence>
<evidence type="ECO:0000256" key="2">
    <source>
        <dbReference type="ARBA" id="ARBA00022692"/>
    </source>
</evidence>
<keyword evidence="4" id="KW-0677">Repeat</keyword>
<dbReference type="SUPFAM" id="SSF48726">
    <property type="entry name" value="Immunoglobulin"/>
    <property type="match status" value="5"/>
</dbReference>
<dbReference type="FunFam" id="2.60.40.10:FF:000017">
    <property type="entry name" value="Down syndrome cell adhesion molecule b"/>
    <property type="match status" value="2"/>
</dbReference>
<keyword evidence="9" id="KW-0393">Immunoglobulin domain</keyword>
<dbReference type="FunFam" id="2.60.40.10:FF:000333">
    <property type="entry name" value="Down syndrome cell adhesion molecule"/>
    <property type="match status" value="1"/>
</dbReference>
<feature type="domain" description="Ig-like" evidence="10">
    <location>
        <begin position="405"/>
        <end position="495"/>
    </location>
</feature>
<dbReference type="EMBL" id="JBEHCU010005505">
    <property type="protein sequence ID" value="KAL1399587.1"/>
    <property type="molecule type" value="Genomic_DNA"/>
</dbReference>
<keyword evidence="12" id="KW-1185">Reference proteome</keyword>
<evidence type="ECO:0000256" key="7">
    <source>
        <dbReference type="ARBA" id="ARBA00023136"/>
    </source>
</evidence>
<protein>
    <recommendedName>
        <fullName evidence="10">Ig-like domain-containing protein</fullName>
    </recommendedName>
</protein>